<dbReference type="InterPro" id="IPR036513">
    <property type="entry name" value="STAS_dom_sf"/>
</dbReference>
<dbReference type="PANTHER" id="PTHR35849">
    <property type="entry name" value="BLR2341 PROTEIN"/>
    <property type="match status" value="1"/>
</dbReference>
<dbReference type="Proteomes" id="UP001317705">
    <property type="component" value="Chromosome"/>
</dbReference>
<dbReference type="InterPro" id="IPR002645">
    <property type="entry name" value="STAS_dom"/>
</dbReference>
<gene>
    <name evidence="2" type="ORF">GURASL_13190</name>
</gene>
<dbReference type="PROSITE" id="PS50801">
    <property type="entry name" value="STAS"/>
    <property type="match status" value="1"/>
</dbReference>
<dbReference type="EMBL" id="AP027151">
    <property type="protein sequence ID" value="BDV42396.1"/>
    <property type="molecule type" value="Genomic_DNA"/>
</dbReference>
<dbReference type="Gene3D" id="3.30.750.24">
    <property type="entry name" value="STAS domain"/>
    <property type="match status" value="1"/>
</dbReference>
<dbReference type="RefSeq" id="WP_282002838.1">
    <property type="nucleotide sequence ID" value="NZ_AP027151.1"/>
</dbReference>
<feature type="domain" description="STAS" evidence="1">
    <location>
        <begin position="17"/>
        <end position="88"/>
    </location>
</feature>
<proteinExistence type="predicted"/>
<accession>A0ABN6VT76</accession>
<name>A0ABN6VT76_9BACT</name>
<protein>
    <submittedName>
        <fullName evidence="2">Sulfate transporter</fullName>
    </submittedName>
</protein>
<sequence>MEGLIIEQRQGEQADRLFLDVSGELTICFVGEFREALLDGLEKATEITVNVEHVSAVDLTGLQLLCSAHRTASARDKTFGIVGRQNRIFAEAERLAGFSRHVGCVKDVGKTCIWTGGNE</sequence>
<reference evidence="2 3" key="1">
    <citation type="submission" date="2022-12" db="EMBL/GenBank/DDBJ databases">
        <title>Polyphasic characterization of Geotalea uranireducens NIT-SL11 newly isolated from a complex of sewage sludge and microbially reduced graphene oxide.</title>
        <authorList>
            <person name="Xie L."/>
            <person name="Yoshida N."/>
            <person name="Meng L."/>
        </authorList>
    </citation>
    <scope>NUCLEOTIDE SEQUENCE [LARGE SCALE GENOMIC DNA]</scope>
    <source>
        <strain evidence="2 3">NIT-SL11</strain>
    </source>
</reference>
<dbReference type="InterPro" id="IPR052746">
    <property type="entry name" value="MlaB_ABC_Transporter"/>
</dbReference>
<dbReference type="PANTHER" id="PTHR35849:SF2">
    <property type="entry name" value="BLR2341 PROTEIN"/>
    <property type="match status" value="1"/>
</dbReference>
<dbReference type="CDD" id="cd07043">
    <property type="entry name" value="STAS_anti-anti-sigma_factors"/>
    <property type="match status" value="1"/>
</dbReference>
<dbReference type="Pfam" id="PF13466">
    <property type="entry name" value="STAS_2"/>
    <property type="match status" value="1"/>
</dbReference>
<dbReference type="InterPro" id="IPR058548">
    <property type="entry name" value="MlaB-like_STAS"/>
</dbReference>
<evidence type="ECO:0000313" key="2">
    <source>
        <dbReference type="EMBL" id="BDV42396.1"/>
    </source>
</evidence>
<keyword evidence="3" id="KW-1185">Reference proteome</keyword>
<evidence type="ECO:0000313" key="3">
    <source>
        <dbReference type="Proteomes" id="UP001317705"/>
    </source>
</evidence>
<dbReference type="SUPFAM" id="SSF52091">
    <property type="entry name" value="SpoIIaa-like"/>
    <property type="match status" value="1"/>
</dbReference>
<organism evidence="2 3">
    <name type="scientific">Geotalea uraniireducens</name>
    <dbReference type="NCBI Taxonomy" id="351604"/>
    <lineage>
        <taxon>Bacteria</taxon>
        <taxon>Pseudomonadati</taxon>
        <taxon>Thermodesulfobacteriota</taxon>
        <taxon>Desulfuromonadia</taxon>
        <taxon>Geobacterales</taxon>
        <taxon>Geobacteraceae</taxon>
        <taxon>Geotalea</taxon>
    </lineage>
</organism>
<evidence type="ECO:0000259" key="1">
    <source>
        <dbReference type="PROSITE" id="PS50801"/>
    </source>
</evidence>